<dbReference type="PANTHER" id="PTHR36455:SF1">
    <property type="entry name" value="BLR8292 PROTEIN"/>
    <property type="match status" value="1"/>
</dbReference>
<sequence>MDLGVGTSLQARWLVSAPVDFRCGADRLLVYVREVLAREPLDGSAYVFRNRRATRLKVLVVDAQGVWLSVRRLHQGRFVWPSAGETLWSLGRAQFAWLCAGVDWQRLSAPMPLEKRV</sequence>
<dbReference type="RefSeq" id="WP_377330451.1">
    <property type="nucleotide sequence ID" value="NZ_JBHSNG010000067.1"/>
</dbReference>
<comment type="caution">
    <text evidence="1">The sequence shown here is derived from an EMBL/GenBank/DDBJ whole genome shotgun (WGS) entry which is preliminary data.</text>
</comment>
<dbReference type="Pfam" id="PF05717">
    <property type="entry name" value="TnpB_IS66"/>
    <property type="match status" value="1"/>
</dbReference>
<proteinExistence type="predicted"/>
<protein>
    <submittedName>
        <fullName evidence="1">IS66 family insertion sequence element accessory protein TnpB</fullName>
    </submittedName>
</protein>
<accession>A0ABW0T4G5</accession>
<evidence type="ECO:0000313" key="2">
    <source>
        <dbReference type="Proteomes" id="UP001596111"/>
    </source>
</evidence>
<dbReference type="PANTHER" id="PTHR36455">
    <property type="match status" value="1"/>
</dbReference>
<name>A0ABW0T4G5_9GAMM</name>
<reference evidence="2" key="1">
    <citation type="journal article" date="2019" name="Int. J. Syst. Evol. Microbiol.">
        <title>The Global Catalogue of Microorganisms (GCM) 10K type strain sequencing project: providing services to taxonomists for standard genome sequencing and annotation.</title>
        <authorList>
            <consortium name="The Broad Institute Genomics Platform"/>
            <consortium name="The Broad Institute Genome Sequencing Center for Infectious Disease"/>
            <person name="Wu L."/>
            <person name="Ma J."/>
        </authorList>
    </citation>
    <scope>NUCLEOTIDE SEQUENCE [LARGE SCALE GENOMIC DNA]</scope>
    <source>
        <strain evidence="2">CGMCC 1.13587</strain>
    </source>
</reference>
<gene>
    <name evidence="1" type="primary">tnpB</name>
    <name evidence="1" type="ORF">ACFPPB_20215</name>
</gene>
<dbReference type="NCBIfam" id="NF033819">
    <property type="entry name" value="IS66_TnpB"/>
    <property type="match status" value="1"/>
</dbReference>
<dbReference type="EMBL" id="JBHSNG010000067">
    <property type="protein sequence ID" value="MFC5583439.1"/>
    <property type="molecule type" value="Genomic_DNA"/>
</dbReference>
<keyword evidence="2" id="KW-1185">Reference proteome</keyword>
<dbReference type="Proteomes" id="UP001596111">
    <property type="component" value="Unassembled WGS sequence"/>
</dbReference>
<evidence type="ECO:0000313" key="1">
    <source>
        <dbReference type="EMBL" id="MFC5583439.1"/>
    </source>
</evidence>
<organism evidence="1 2">
    <name type="scientific">Rhodanobacter terrae</name>
    <dbReference type="NCBI Taxonomy" id="418647"/>
    <lineage>
        <taxon>Bacteria</taxon>
        <taxon>Pseudomonadati</taxon>
        <taxon>Pseudomonadota</taxon>
        <taxon>Gammaproteobacteria</taxon>
        <taxon>Lysobacterales</taxon>
        <taxon>Rhodanobacteraceae</taxon>
        <taxon>Rhodanobacter</taxon>
    </lineage>
</organism>
<dbReference type="InterPro" id="IPR008878">
    <property type="entry name" value="Transposase_IS66_Orf2"/>
</dbReference>